<proteinExistence type="predicted"/>
<protein>
    <submittedName>
        <fullName evidence="1">Uncharacterized protein</fullName>
    </submittedName>
</protein>
<evidence type="ECO:0000313" key="2">
    <source>
        <dbReference type="Proteomes" id="UP001148662"/>
    </source>
</evidence>
<name>A0ACC1S697_9APHY</name>
<accession>A0ACC1S697</accession>
<dbReference type="EMBL" id="JANHOG010001700">
    <property type="protein sequence ID" value="KAJ3532922.1"/>
    <property type="molecule type" value="Genomic_DNA"/>
</dbReference>
<comment type="caution">
    <text evidence="1">The sequence shown here is derived from an EMBL/GenBank/DDBJ whole genome shotgun (WGS) entry which is preliminary data.</text>
</comment>
<dbReference type="Proteomes" id="UP001148662">
    <property type="component" value="Unassembled WGS sequence"/>
</dbReference>
<sequence>METSPAFRIEAIPQPPGAQQNLRKAMNIDKDTYSQFTARLRLLGRDMLDTSKPYLTQAPGVWNEFINRAIEAEPSLRSFEDAWPARIYAKSWLAQMAYANFKKTGNSTTCSPGTVRRSGRVRRARSPGLWAGLTTTPPPATLAPTTSSPATPTPTTPLVTTMPPAPDPIMSAQFDNPSSMTLRMDEPLTILSLRELLQSFDPPLDHLAKVLYKTGISSSEELLAMKKWSEGQRRAFFRDDAGLSPFQAKQLDIALVRLG</sequence>
<evidence type="ECO:0000313" key="1">
    <source>
        <dbReference type="EMBL" id="KAJ3532922.1"/>
    </source>
</evidence>
<gene>
    <name evidence="1" type="ORF">NM688_g7352</name>
</gene>
<keyword evidence="2" id="KW-1185">Reference proteome</keyword>
<reference evidence="1" key="1">
    <citation type="submission" date="2022-07" db="EMBL/GenBank/DDBJ databases">
        <title>Genome Sequence of Phlebia brevispora.</title>
        <authorList>
            <person name="Buettner E."/>
        </authorList>
    </citation>
    <scope>NUCLEOTIDE SEQUENCE</scope>
    <source>
        <strain evidence="1">MPL23</strain>
    </source>
</reference>
<organism evidence="1 2">
    <name type="scientific">Phlebia brevispora</name>
    <dbReference type="NCBI Taxonomy" id="194682"/>
    <lineage>
        <taxon>Eukaryota</taxon>
        <taxon>Fungi</taxon>
        <taxon>Dikarya</taxon>
        <taxon>Basidiomycota</taxon>
        <taxon>Agaricomycotina</taxon>
        <taxon>Agaricomycetes</taxon>
        <taxon>Polyporales</taxon>
        <taxon>Meruliaceae</taxon>
        <taxon>Phlebia</taxon>
    </lineage>
</organism>